<dbReference type="Pfam" id="PF00067">
    <property type="entry name" value="p450"/>
    <property type="match status" value="1"/>
</dbReference>
<gene>
    <name evidence="2" type="ORF">MTIM_01630</name>
</gene>
<evidence type="ECO:0000313" key="3">
    <source>
        <dbReference type="Proteomes" id="UP000465301"/>
    </source>
</evidence>
<dbReference type="GO" id="GO:0020037">
    <property type="term" value="F:heme binding"/>
    <property type="evidence" value="ECO:0007669"/>
    <property type="project" value="InterPro"/>
</dbReference>
<dbReference type="InterPro" id="IPR036396">
    <property type="entry name" value="Cyt_P450_sf"/>
</dbReference>
<dbReference type="InterPro" id="IPR001128">
    <property type="entry name" value="Cyt_P450"/>
</dbReference>
<keyword evidence="3" id="KW-1185">Reference proteome</keyword>
<comment type="similarity">
    <text evidence="1">Belongs to the cytochrome P450 family.</text>
</comment>
<dbReference type="AlphaFoldDB" id="A0A7I9YZY6"/>
<dbReference type="PANTHER" id="PTHR46696:SF6">
    <property type="entry name" value="P450, PUTATIVE (EUROFUNG)-RELATED"/>
    <property type="match status" value="1"/>
</dbReference>
<organism evidence="2 3">
    <name type="scientific">Mycobacterium timonense</name>
    <dbReference type="NCBI Taxonomy" id="701043"/>
    <lineage>
        <taxon>Bacteria</taxon>
        <taxon>Bacillati</taxon>
        <taxon>Actinomycetota</taxon>
        <taxon>Actinomycetes</taxon>
        <taxon>Mycobacteriales</taxon>
        <taxon>Mycobacteriaceae</taxon>
        <taxon>Mycobacterium</taxon>
        <taxon>Mycobacterium avium complex (MAC)</taxon>
    </lineage>
</organism>
<dbReference type="Proteomes" id="UP000465301">
    <property type="component" value="Unassembled WGS sequence"/>
</dbReference>
<dbReference type="PANTHER" id="PTHR46696">
    <property type="entry name" value="P450, PUTATIVE (EUROFUNG)-RELATED"/>
    <property type="match status" value="1"/>
</dbReference>
<evidence type="ECO:0000256" key="1">
    <source>
        <dbReference type="ARBA" id="ARBA00010617"/>
    </source>
</evidence>
<evidence type="ECO:0008006" key="4">
    <source>
        <dbReference type="Google" id="ProtNLM"/>
    </source>
</evidence>
<reference evidence="2 3" key="1">
    <citation type="journal article" date="2019" name="Emerg. Microbes Infect.">
        <title>Comprehensive subspecies identification of 175 nontuberculous mycobacteria species based on 7547 genomic profiles.</title>
        <authorList>
            <person name="Matsumoto Y."/>
            <person name="Kinjo T."/>
            <person name="Motooka D."/>
            <person name="Nabeya D."/>
            <person name="Jung N."/>
            <person name="Uechi K."/>
            <person name="Horii T."/>
            <person name="Iida T."/>
            <person name="Fujita J."/>
            <person name="Nakamura S."/>
        </authorList>
    </citation>
    <scope>NUCLEOTIDE SEQUENCE [LARGE SCALE GENOMIC DNA]</scope>
    <source>
        <strain evidence="2 3">JCM 30726</strain>
    </source>
</reference>
<accession>A0A7I9YZY6</accession>
<evidence type="ECO:0000313" key="2">
    <source>
        <dbReference type="EMBL" id="GFG94284.1"/>
    </source>
</evidence>
<proteinExistence type="inferred from homology"/>
<dbReference type="GO" id="GO:0004497">
    <property type="term" value="F:monooxygenase activity"/>
    <property type="evidence" value="ECO:0007669"/>
    <property type="project" value="InterPro"/>
</dbReference>
<comment type="caution">
    <text evidence="2">The sequence shown here is derived from an EMBL/GenBank/DDBJ whole genome shotgun (WGS) entry which is preliminary data.</text>
</comment>
<dbReference type="SUPFAM" id="SSF48264">
    <property type="entry name" value="Cytochrome P450"/>
    <property type="match status" value="1"/>
</dbReference>
<dbReference type="GO" id="GO:0016705">
    <property type="term" value="F:oxidoreductase activity, acting on paired donors, with incorporation or reduction of molecular oxygen"/>
    <property type="evidence" value="ECO:0007669"/>
    <property type="project" value="InterPro"/>
</dbReference>
<name>A0A7I9YZY6_9MYCO</name>
<dbReference type="RefSeq" id="WP_163705920.1">
    <property type="nucleotide sequence ID" value="NZ_BLLA01000001.1"/>
</dbReference>
<sequence length="200" mass="21795">MTDRAKASPGNDLFSRILAESPGLSDGEIAFLTDSAWHGIRVGIGQAFGYALLELACDPALQTRLRENPDHIDGLIDEVARLESVAPAVPRYVMRDTTINGRPVGAGTYVLIALAAANREDGDRVDVPPARPRRHFGFCGGRWLCPGVHVARGALRVAVAQWLQAVPDFELQPDFVPRSWGLNGEGSFAVFALRELPLRW</sequence>
<dbReference type="Gene3D" id="1.10.630.10">
    <property type="entry name" value="Cytochrome P450"/>
    <property type="match status" value="1"/>
</dbReference>
<protein>
    <recommendedName>
        <fullName evidence="4">Cytochrome P450</fullName>
    </recommendedName>
</protein>
<dbReference type="GO" id="GO:0005506">
    <property type="term" value="F:iron ion binding"/>
    <property type="evidence" value="ECO:0007669"/>
    <property type="project" value="InterPro"/>
</dbReference>
<dbReference type="EMBL" id="BLLA01000001">
    <property type="protein sequence ID" value="GFG94284.1"/>
    <property type="molecule type" value="Genomic_DNA"/>
</dbReference>